<evidence type="ECO:0000313" key="2">
    <source>
        <dbReference type="EMBL" id="QDV70581.1"/>
    </source>
</evidence>
<dbReference type="EMBL" id="CP036348">
    <property type="protein sequence ID" value="QDV70581.1"/>
    <property type="molecule type" value="Genomic_DNA"/>
</dbReference>
<evidence type="ECO:0000256" key="1">
    <source>
        <dbReference type="SAM" id="Phobius"/>
    </source>
</evidence>
<sequence>MNRPQSTSDDWLPCEPGTLQQIADQQRRKRRIATTRRIALPVAVLGLLVAVGMNIGSRSASEHKHHGGLSCAEFAAHIEAFAKHQVDPGLAAKMLQHADDCPRCQQKLHALQSGTAQRDAVTTPSWSSPLRQAIPGSADMLAVADRR</sequence>
<feature type="transmembrane region" description="Helical" evidence="1">
    <location>
        <begin position="38"/>
        <end position="56"/>
    </location>
</feature>
<keyword evidence="1" id="KW-0812">Transmembrane</keyword>
<reference evidence="2 3" key="1">
    <citation type="submission" date="2019-02" db="EMBL/GenBank/DDBJ databases">
        <title>Deep-cultivation of Planctomycetes and their phenomic and genomic characterization uncovers novel biology.</title>
        <authorList>
            <person name="Wiegand S."/>
            <person name="Jogler M."/>
            <person name="Boedeker C."/>
            <person name="Pinto D."/>
            <person name="Vollmers J."/>
            <person name="Rivas-Marin E."/>
            <person name="Kohn T."/>
            <person name="Peeters S.H."/>
            <person name="Heuer A."/>
            <person name="Rast P."/>
            <person name="Oberbeckmann S."/>
            <person name="Bunk B."/>
            <person name="Jeske O."/>
            <person name="Meyerdierks A."/>
            <person name="Storesund J.E."/>
            <person name="Kallscheuer N."/>
            <person name="Luecker S."/>
            <person name="Lage O.M."/>
            <person name="Pohl T."/>
            <person name="Merkel B.J."/>
            <person name="Hornburger P."/>
            <person name="Mueller R.-W."/>
            <person name="Bruemmer F."/>
            <person name="Labrenz M."/>
            <person name="Spormann A.M."/>
            <person name="Op den Camp H."/>
            <person name="Overmann J."/>
            <person name="Amann R."/>
            <person name="Jetten M.S.M."/>
            <person name="Mascher T."/>
            <person name="Medema M.H."/>
            <person name="Devos D.P."/>
            <person name="Kaster A.-K."/>
            <person name="Ovreas L."/>
            <person name="Rohde M."/>
            <person name="Galperin M.Y."/>
            <person name="Jogler C."/>
        </authorList>
    </citation>
    <scope>NUCLEOTIDE SEQUENCE [LARGE SCALE GENOMIC DNA]</scope>
    <source>
        <strain evidence="2 3">Poly24</strain>
    </source>
</reference>
<evidence type="ECO:0000313" key="3">
    <source>
        <dbReference type="Proteomes" id="UP000315082"/>
    </source>
</evidence>
<dbReference type="RefSeq" id="WP_145100049.1">
    <property type="nucleotide sequence ID" value="NZ_CP036348.1"/>
</dbReference>
<keyword evidence="1" id="KW-1133">Transmembrane helix</keyword>
<protein>
    <recommendedName>
        <fullName evidence="4">Zinc-finger domain-containing protein</fullName>
    </recommendedName>
</protein>
<dbReference type="AlphaFoldDB" id="A0A518JYG6"/>
<dbReference type="Proteomes" id="UP000315082">
    <property type="component" value="Chromosome"/>
</dbReference>
<evidence type="ECO:0008006" key="4">
    <source>
        <dbReference type="Google" id="ProtNLM"/>
    </source>
</evidence>
<keyword evidence="1" id="KW-0472">Membrane</keyword>
<dbReference type="OrthoDB" id="291212at2"/>
<dbReference type="KEGG" id="rcf:Poly24_43050"/>
<accession>A0A518JYG6</accession>
<name>A0A518JYG6_9BACT</name>
<proteinExistence type="predicted"/>
<gene>
    <name evidence="2" type="ORF">Poly24_43050</name>
</gene>
<keyword evidence="3" id="KW-1185">Reference proteome</keyword>
<organism evidence="2 3">
    <name type="scientific">Rosistilla carotiformis</name>
    <dbReference type="NCBI Taxonomy" id="2528017"/>
    <lineage>
        <taxon>Bacteria</taxon>
        <taxon>Pseudomonadati</taxon>
        <taxon>Planctomycetota</taxon>
        <taxon>Planctomycetia</taxon>
        <taxon>Pirellulales</taxon>
        <taxon>Pirellulaceae</taxon>
        <taxon>Rosistilla</taxon>
    </lineage>
</organism>